<evidence type="ECO:0000313" key="6">
    <source>
        <dbReference type="Proteomes" id="UP000886885"/>
    </source>
</evidence>
<accession>A0A8X7YXG6</accession>
<dbReference type="EMBL" id="JAAWWB010000019">
    <property type="protein sequence ID" value="KAG6759089.1"/>
    <property type="molecule type" value="Genomic_DNA"/>
</dbReference>
<reference evidence="5" key="1">
    <citation type="journal article" date="2020" name="bioRxiv">
        <title>Hybrid origin of Populus tomentosa Carr. identified through genome sequencing and phylogenomic analysis.</title>
        <authorList>
            <person name="An X."/>
            <person name="Gao K."/>
            <person name="Chen Z."/>
            <person name="Li J."/>
            <person name="Yang X."/>
            <person name="Yang X."/>
            <person name="Zhou J."/>
            <person name="Guo T."/>
            <person name="Zhao T."/>
            <person name="Huang S."/>
            <person name="Miao D."/>
            <person name="Khan W.U."/>
            <person name="Rao P."/>
            <person name="Ye M."/>
            <person name="Lei B."/>
            <person name="Liao W."/>
            <person name="Wang J."/>
            <person name="Ji L."/>
            <person name="Li Y."/>
            <person name="Guo B."/>
            <person name="Mustafa N.S."/>
            <person name="Li S."/>
            <person name="Yun Q."/>
            <person name="Keller S.R."/>
            <person name="Mao J."/>
            <person name="Zhang R."/>
            <person name="Strauss S.H."/>
        </authorList>
    </citation>
    <scope>NUCLEOTIDE SEQUENCE</scope>
    <source>
        <strain evidence="5">GM15</strain>
        <tissue evidence="5">Leaf</tissue>
    </source>
</reference>
<dbReference type="PANTHER" id="PTHR31623:SF88">
    <property type="entry name" value="ACYLSUGAR ACYLTRANSFERASE 3-LIKE"/>
    <property type="match status" value="1"/>
</dbReference>
<protein>
    <submittedName>
        <fullName evidence="5">Uncharacterized protein</fullName>
    </submittedName>
</protein>
<dbReference type="GO" id="GO:0016746">
    <property type="term" value="F:acyltransferase activity"/>
    <property type="evidence" value="ECO:0007669"/>
    <property type="project" value="UniProtKB-KW"/>
</dbReference>
<evidence type="ECO:0000256" key="2">
    <source>
        <dbReference type="ARBA" id="ARBA00009861"/>
    </source>
</evidence>
<comment type="similarity">
    <text evidence="2">Belongs to the plant acyltransferase family.</text>
</comment>
<evidence type="ECO:0000313" key="5">
    <source>
        <dbReference type="EMBL" id="KAG6759089.1"/>
    </source>
</evidence>
<gene>
    <name evidence="5" type="ORF">POTOM_035556</name>
</gene>
<keyword evidence="6" id="KW-1185">Reference proteome</keyword>
<sequence>MYLVHCLSAEAMFLENESISDWIFVEDSWNTMSLAMRDSLKDDSSIERDDHGAEYIEGRVKCILSDILRNPDTEMLKQFLPAAIESKEAAIAQEKWHQRCSWVLFPTNGYASHSSSSATDATRIYLTKRFLFDASKITALKAKAAGTSVPETTGVESASAIISKCAMTASKSNLGFQETSMEDGDDQLELQGLVSRIRKELEEFDKNYVSIIQGDGASLAIWRSAEEFGELAMGDDIEFFKCTSI</sequence>
<organism evidence="5 6">
    <name type="scientific">Populus tomentosa</name>
    <name type="common">Chinese white poplar</name>
    <dbReference type="NCBI Taxonomy" id="118781"/>
    <lineage>
        <taxon>Eukaryota</taxon>
        <taxon>Viridiplantae</taxon>
        <taxon>Streptophyta</taxon>
        <taxon>Embryophyta</taxon>
        <taxon>Tracheophyta</taxon>
        <taxon>Spermatophyta</taxon>
        <taxon>Magnoliopsida</taxon>
        <taxon>eudicotyledons</taxon>
        <taxon>Gunneridae</taxon>
        <taxon>Pentapetalae</taxon>
        <taxon>rosids</taxon>
        <taxon>fabids</taxon>
        <taxon>Malpighiales</taxon>
        <taxon>Salicaceae</taxon>
        <taxon>Saliceae</taxon>
        <taxon>Populus</taxon>
    </lineage>
</organism>
<dbReference type="Pfam" id="PF02458">
    <property type="entry name" value="Transferase"/>
    <property type="match status" value="1"/>
</dbReference>
<evidence type="ECO:0000256" key="1">
    <source>
        <dbReference type="ARBA" id="ARBA00004913"/>
    </source>
</evidence>
<keyword evidence="3" id="KW-0808">Transferase</keyword>
<proteinExistence type="inferred from homology"/>
<comment type="caution">
    <text evidence="5">The sequence shown here is derived from an EMBL/GenBank/DDBJ whole genome shotgun (WGS) entry which is preliminary data.</text>
</comment>
<dbReference type="Proteomes" id="UP000886885">
    <property type="component" value="Chromosome 10A"/>
</dbReference>
<name>A0A8X7YXG6_POPTO</name>
<comment type="pathway">
    <text evidence="1">Alkaloid biosynthesis.</text>
</comment>
<evidence type="ECO:0000256" key="3">
    <source>
        <dbReference type="ARBA" id="ARBA00022679"/>
    </source>
</evidence>
<dbReference type="AlphaFoldDB" id="A0A8X7YXG6"/>
<keyword evidence="4" id="KW-0012">Acyltransferase</keyword>
<dbReference type="PANTHER" id="PTHR31623">
    <property type="entry name" value="F21J9.9"/>
    <property type="match status" value="1"/>
</dbReference>
<evidence type="ECO:0000256" key="4">
    <source>
        <dbReference type="ARBA" id="ARBA00023315"/>
    </source>
</evidence>